<evidence type="ECO:0000313" key="7">
    <source>
        <dbReference type="EMBL" id="QHK18912.1"/>
    </source>
</evidence>
<dbReference type="Gene3D" id="1.10.10.60">
    <property type="entry name" value="Homeodomain-like"/>
    <property type="match status" value="1"/>
</dbReference>
<dbReference type="Pfam" id="PF17754">
    <property type="entry name" value="TetR_C_14"/>
    <property type="match status" value="1"/>
</dbReference>
<dbReference type="InterPro" id="IPR041347">
    <property type="entry name" value="MftR_C"/>
</dbReference>
<keyword evidence="1" id="KW-0805">Transcription regulation</keyword>
<dbReference type="PROSITE" id="PS01081">
    <property type="entry name" value="HTH_TETR_1"/>
    <property type="match status" value="1"/>
</dbReference>
<dbReference type="InterPro" id="IPR050109">
    <property type="entry name" value="HTH-type_TetR-like_transc_reg"/>
</dbReference>
<dbReference type="KEGG" id="psey:GU243_03055"/>
<keyword evidence="8" id="KW-1185">Reference proteome</keyword>
<accession>A0A6P1NMZ1</accession>
<dbReference type="Gene3D" id="1.10.357.10">
    <property type="entry name" value="Tetracycline Repressor, domain 2"/>
    <property type="match status" value="1"/>
</dbReference>
<reference evidence="7 8" key="1">
    <citation type="submission" date="2020-01" db="EMBL/GenBank/DDBJ databases">
        <title>Pseudarthrobacter psychrotolerans sp. nov., isolated from antarctic soil.</title>
        <authorList>
            <person name="Shin Y."/>
            <person name="Park W."/>
        </authorList>
    </citation>
    <scope>NUCLEOTIDE SEQUENCE [LARGE SCALE GENOMIC DNA]</scope>
    <source>
        <strain evidence="7 8">YJ56</strain>
    </source>
</reference>
<dbReference type="InterPro" id="IPR023772">
    <property type="entry name" value="DNA-bd_HTH_TetR-type_CS"/>
</dbReference>
<dbReference type="Pfam" id="PF00440">
    <property type="entry name" value="TetR_N"/>
    <property type="match status" value="1"/>
</dbReference>
<proteinExistence type="predicted"/>
<dbReference type="InterPro" id="IPR001647">
    <property type="entry name" value="HTH_TetR"/>
</dbReference>
<dbReference type="AlphaFoldDB" id="A0A6P1NMZ1"/>
<dbReference type="EMBL" id="CP047898">
    <property type="protein sequence ID" value="QHK18912.1"/>
    <property type="molecule type" value="Genomic_DNA"/>
</dbReference>
<sequence>MGISSTDGQLKSTPPTLRERTRRAMRAEVIEVAFRLFAEHGFDQTTVEQIAAEAGLSRTTFFRYFGTKEDVVLGRMAELGHDIASALDARPANEHPWLALRRAIDVVTQVDTENMDEARKFMRLMSDACALRTHEWERTQGWQGILAPRLQQRLGKQKTGADTRAAALAASAIACLNVATDSWMQDDGARPLSELVDEAMGAVAPLE</sequence>
<evidence type="ECO:0000256" key="1">
    <source>
        <dbReference type="ARBA" id="ARBA00023015"/>
    </source>
</evidence>
<dbReference type="SUPFAM" id="SSF46689">
    <property type="entry name" value="Homeodomain-like"/>
    <property type="match status" value="1"/>
</dbReference>
<protein>
    <submittedName>
        <fullName evidence="7">TetR family transcriptional regulator</fullName>
    </submittedName>
</protein>
<evidence type="ECO:0000313" key="8">
    <source>
        <dbReference type="Proteomes" id="UP000464186"/>
    </source>
</evidence>
<evidence type="ECO:0000256" key="4">
    <source>
        <dbReference type="PROSITE-ProRule" id="PRU00335"/>
    </source>
</evidence>
<dbReference type="Proteomes" id="UP000464186">
    <property type="component" value="Chromosome"/>
</dbReference>
<dbReference type="PRINTS" id="PR00455">
    <property type="entry name" value="HTHTETR"/>
</dbReference>
<feature type="domain" description="HTH tetR-type" evidence="6">
    <location>
        <begin position="23"/>
        <end position="83"/>
    </location>
</feature>
<dbReference type="GO" id="GO:0003700">
    <property type="term" value="F:DNA-binding transcription factor activity"/>
    <property type="evidence" value="ECO:0007669"/>
    <property type="project" value="TreeGrafter"/>
</dbReference>
<organism evidence="7 8">
    <name type="scientific">Pseudarthrobacter psychrotolerans</name>
    <dbReference type="NCBI Taxonomy" id="2697569"/>
    <lineage>
        <taxon>Bacteria</taxon>
        <taxon>Bacillati</taxon>
        <taxon>Actinomycetota</taxon>
        <taxon>Actinomycetes</taxon>
        <taxon>Micrococcales</taxon>
        <taxon>Micrococcaceae</taxon>
        <taxon>Pseudarthrobacter</taxon>
    </lineage>
</organism>
<dbReference type="GO" id="GO:0000976">
    <property type="term" value="F:transcription cis-regulatory region binding"/>
    <property type="evidence" value="ECO:0007669"/>
    <property type="project" value="TreeGrafter"/>
</dbReference>
<keyword evidence="2 4" id="KW-0238">DNA-binding</keyword>
<feature type="region of interest" description="Disordered" evidence="5">
    <location>
        <begin position="1"/>
        <end position="21"/>
    </location>
</feature>
<gene>
    <name evidence="7" type="ORF">GU243_03055</name>
</gene>
<dbReference type="PROSITE" id="PS50977">
    <property type="entry name" value="HTH_TETR_2"/>
    <property type="match status" value="1"/>
</dbReference>
<evidence type="ECO:0000256" key="3">
    <source>
        <dbReference type="ARBA" id="ARBA00023163"/>
    </source>
</evidence>
<dbReference type="PANTHER" id="PTHR30055">
    <property type="entry name" value="HTH-TYPE TRANSCRIPTIONAL REGULATOR RUTR"/>
    <property type="match status" value="1"/>
</dbReference>
<evidence type="ECO:0000256" key="2">
    <source>
        <dbReference type="ARBA" id="ARBA00023125"/>
    </source>
</evidence>
<feature type="compositionally biased region" description="Polar residues" evidence="5">
    <location>
        <begin position="1"/>
        <end position="15"/>
    </location>
</feature>
<dbReference type="InterPro" id="IPR009057">
    <property type="entry name" value="Homeodomain-like_sf"/>
</dbReference>
<dbReference type="PANTHER" id="PTHR30055:SF238">
    <property type="entry name" value="MYCOFACTOCIN BIOSYNTHESIS TRANSCRIPTIONAL REGULATOR MFTR-RELATED"/>
    <property type="match status" value="1"/>
</dbReference>
<feature type="DNA-binding region" description="H-T-H motif" evidence="4">
    <location>
        <begin position="46"/>
        <end position="65"/>
    </location>
</feature>
<name>A0A6P1NMZ1_9MICC</name>
<evidence type="ECO:0000256" key="5">
    <source>
        <dbReference type="SAM" id="MobiDB-lite"/>
    </source>
</evidence>
<keyword evidence="3" id="KW-0804">Transcription</keyword>
<evidence type="ECO:0000259" key="6">
    <source>
        <dbReference type="PROSITE" id="PS50977"/>
    </source>
</evidence>